<name>W2I5D0_PHYNI</name>
<gene>
    <name evidence="1" type="ORF">L916_17431</name>
</gene>
<dbReference type="AlphaFoldDB" id="W2I5D0"/>
<protein>
    <submittedName>
        <fullName evidence="1">Uncharacterized protein</fullName>
    </submittedName>
</protein>
<proteinExistence type="predicted"/>
<dbReference type="Proteomes" id="UP000053864">
    <property type="component" value="Unassembled WGS sequence"/>
</dbReference>
<sequence length="69" mass="7667">MISAGYAVNLDDQVKIAKNNVVMEKTVIMYSHGLRVVVLPAQKKWRHIPLSGPKICLAVRHCTRGGPAW</sequence>
<reference evidence="1" key="1">
    <citation type="submission" date="2013-11" db="EMBL/GenBank/DDBJ databases">
        <title>The Genome Sequence of Phytophthora parasitica CJ05E6.</title>
        <authorList>
            <consortium name="The Broad Institute Genomics Platform"/>
            <person name="Russ C."/>
            <person name="Tyler B."/>
            <person name="Panabieres F."/>
            <person name="Shan W."/>
            <person name="Tripathy S."/>
            <person name="Grunwald N."/>
            <person name="Machado M."/>
            <person name="Johnson C.S."/>
            <person name="Arredondo F."/>
            <person name="Hong C."/>
            <person name="Coffey M."/>
            <person name="Young S.K."/>
            <person name="Zeng Q."/>
            <person name="Gargeya S."/>
            <person name="Fitzgerald M."/>
            <person name="Abouelleil A."/>
            <person name="Alvarado L."/>
            <person name="Chapman S.B."/>
            <person name="Gainer-Dewar J."/>
            <person name="Goldberg J."/>
            <person name="Griggs A."/>
            <person name="Gujja S."/>
            <person name="Hansen M."/>
            <person name="Howarth C."/>
            <person name="Imamovic A."/>
            <person name="Ireland A."/>
            <person name="Larimer J."/>
            <person name="McCowan C."/>
            <person name="Murphy C."/>
            <person name="Pearson M."/>
            <person name="Poon T.W."/>
            <person name="Priest M."/>
            <person name="Roberts A."/>
            <person name="Saif S."/>
            <person name="Shea T."/>
            <person name="Sykes S."/>
            <person name="Wortman J."/>
            <person name="Nusbaum C."/>
            <person name="Birren B."/>
        </authorList>
    </citation>
    <scope>NUCLEOTIDE SEQUENCE [LARGE SCALE GENOMIC DNA]</scope>
    <source>
        <strain evidence="1">CJ05E6</strain>
    </source>
</reference>
<accession>W2I5D0</accession>
<dbReference type="EMBL" id="KI675490">
    <property type="protein sequence ID" value="ETL29376.1"/>
    <property type="molecule type" value="Genomic_DNA"/>
</dbReference>
<organism evidence="1">
    <name type="scientific">Phytophthora nicotianae</name>
    <name type="common">Potato buckeye rot agent</name>
    <name type="synonym">Phytophthora parasitica</name>
    <dbReference type="NCBI Taxonomy" id="4792"/>
    <lineage>
        <taxon>Eukaryota</taxon>
        <taxon>Sar</taxon>
        <taxon>Stramenopiles</taxon>
        <taxon>Oomycota</taxon>
        <taxon>Peronosporomycetes</taxon>
        <taxon>Peronosporales</taxon>
        <taxon>Peronosporaceae</taxon>
        <taxon>Phytophthora</taxon>
    </lineage>
</organism>
<evidence type="ECO:0000313" key="1">
    <source>
        <dbReference type="EMBL" id="ETL29376.1"/>
    </source>
</evidence>